<protein>
    <submittedName>
        <fullName evidence="1">GBF1</fullName>
    </submittedName>
</protein>
<dbReference type="OrthoDB" id="10258608at2759"/>
<dbReference type="PANTHER" id="PTHR10663">
    <property type="entry name" value="GUANYL-NUCLEOTIDE EXCHANGE FACTOR"/>
    <property type="match status" value="1"/>
</dbReference>
<comment type="caution">
    <text evidence="1">The sequence shown here is derived from an EMBL/GenBank/DDBJ whole genome shotgun (WGS) entry which is preliminary data.</text>
</comment>
<reference evidence="1" key="1">
    <citation type="submission" date="2020-06" db="EMBL/GenBank/DDBJ databases">
        <title>Draft genome of Bugula neritina, a colonial animal packing powerful symbionts and potential medicines.</title>
        <authorList>
            <person name="Rayko M."/>
        </authorList>
    </citation>
    <scope>NUCLEOTIDE SEQUENCE [LARGE SCALE GENOMIC DNA]</scope>
    <source>
        <strain evidence="1">Kwan_BN1</strain>
    </source>
</reference>
<gene>
    <name evidence="1" type="ORF">EB796_002170</name>
</gene>
<dbReference type="Proteomes" id="UP000593567">
    <property type="component" value="Unassembled WGS sequence"/>
</dbReference>
<dbReference type="EMBL" id="VXIV02000243">
    <property type="protein sequence ID" value="KAF6039545.1"/>
    <property type="molecule type" value="Genomic_DNA"/>
</dbReference>
<name>A0A7J7KN14_BUGNE</name>
<sequence>MLEEIYYAIQKEEIVLPEERTGLVKELYSWKVLLGKAAAPQSSFIHAPTGCYDNELFTIIWGPTIAALSFVFDKSQDSVIVQKAITGFRKCAMISAHYGLSEVFDNIIISLCKFTTFLNTSESSDLIAVSFAANHKAQLAAKTVFSLAHRHGDMLREGWKNILDCMITLYRARLLPATFTEVEDFLNPDGKIKLVKENKPSDPRNDSGVFNAFFTYFSADSAAQKTQPVEEQQAKETSKQELIKALITLCQVDELENGDCPDEDTVVFFLELLIRVILQNRDRAGAIWQSVRDHLSSIIMHATDHTFLAERAVIGLLRIAIRLLCREEVACQLLTLLLHHNAMTCLSDLHYYYITMLCIVSVTYTTTTPQCYDMSQLLTLLLHHNAMTCLSDLHYYYITSYDMSQ</sequence>
<organism evidence="1 2">
    <name type="scientific">Bugula neritina</name>
    <name type="common">Brown bryozoan</name>
    <name type="synonym">Sertularia neritina</name>
    <dbReference type="NCBI Taxonomy" id="10212"/>
    <lineage>
        <taxon>Eukaryota</taxon>
        <taxon>Metazoa</taxon>
        <taxon>Spiralia</taxon>
        <taxon>Lophotrochozoa</taxon>
        <taxon>Bryozoa</taxon>
        <taxon>Gymnolaemata</taxon>
        <taxon>Cheilostomatida</taxon>
        <taxon>Flustrina</taxon>
        <taxon>Buguloidea</taxon>
        <taxon>Bugulidae</taxon>
        <taxon>Bugula</taxon>
    </lineage>
</organism>
<evidence type="ECO:0000313" key="2">
    <source>
        <dbReference type="Proteomes" id="UP000593567"/>
    </source>
</evidence>
<accession>A0A7J7KN14</accession>
<proteinExistence type="predicted"/>
<dbReference type="PANTHER" id="PTHR10663:SF388">
    <property type="entry name" value="GOLGI-SPECIFIC BREFELDIN A-RESISTANCE GUANINE NUCLEOTIDE EXCHANGE FACTOR 1"/>
    <property type="match status" value="1"/>
</dbReference>
<evidence type="ECO:0000313" key="1">
    <source>
        <dbReference type="EMBL" id="KAF6039545.1"/>
    </source>
</evidence>
<keyword evidence="2" id="KW-1185">Reference proteome</keyword>
<dbReference type="AlphaFoldDB" id="A0A7J7KN14"/>